<sequence length="55" mass="5953">MRRPAEAELCAVVKDPSVFTLTEPWFGMTSLSGVPLSEVESSSSILMSLRIPSLV</sequence>
<proteinExistence type="predicted"/>
<reference evidence="1 2" key="1">
    <citation type="submission" date="2024-01" db="EMBL/GenBank/DDBJ databases">
        <title>Genome assemblies of Stephania.</title>
        <authorList>
            <person name="Yang L."/>
        </authorList>
    </citation>
    <scope>NUCLEOTIDE SEQUENCE [LARGE SCALE GENOMIC DNA]</scope>
    <source>
        <strain evidence="1">JXDWG</strain>
        <tissue evidence="1">Leaf</tissue>
    </source>
</reference>
<protein>
    <submittedName>
        <fullName evidence="1">Uncharacterized protein</fullName>
    </submittedName>
</protein>
<gene>
    <name evidence="1" type="ORF">Scep_014821</name>
</gene>
<evidence type="ECO:0000313" key="2">
    <source>
        <dbReference type="Proteomes" id="UP001419268"/>
    </source>
</evidence>
<name>A0AAP0J2R4_9MAGN</name>
<organism evidence="1 2">
    <name type="scientific">Stephania cephalantha</name>
    <dbReference type="NCBI Taxonomy" id="152367"/>
    <lineage>
        <taxon>Eukaryota</taxon>
        <taxon>Viridiplantae</taxon>
        <taxon>Streptophyta</taxon>
        <taxon>Embryophyta</taxon>
        <taxon>Tracheophyta</taxon>
        <taxon>Spermatophyta</taxon>
        <taxon>Magnoliopsida</taxon>
        <taxon>Ranunculales</taxon>
        <taxon>Menispermaceae</taxon>
        <taxon>Menispermoideae</taxon>
        <taxon>Cissampelideae</taxon>
        <taxon>Stephania</taxon>
    </lineage>
</organism>
<evidence type="ECO:0000313" key="1">
    <source>
        <dbReference type="EMBL" id="KAK9125975.1"/>
    </source>
</evidence>
<comment type="caution">
    <text evidence="1">The sequence shown here is derived from an EMBL/GenBank/DDBJ whole genome shotgun (WGS) entry which is preliminary data.</text>
</comment>
<dbReference type="AlphaFoldDB" id="A0AAP0J2R4"/>
<dbReference type="Proteomes" id="UP001419268">
    <property type="component" value="Unassembled WGS sequence"/>
</dbReference>
<accession>A0AAP0J2R4</accession>
<keyword evidence="2" id="KW-1185">Reference proteome</keyword>
<dbReference type="EMBL" id="JBBNAG010000006">
    <property type="protein sequence ID" value="KAK9125975.1"/>
    <property type="molecule type" value="Genomic_DNA"/>
</dbReference>